<dbReference type="GO" id="GO:0008270">
    <property type="term" value="F:zinc ion binding"/>
    <property type="evidence" value="ECO:0007669"/>
    <property type="project" value="UniProtKB-KW"/>
</dbReference>
<keyword evidence="13" id="KW-1185">Reference proteome</keyword>
<keyword evidence="5" id="KW-0862">Zinc</keyword>
<evidence type="ECO:0000256" key="3">
    <source>
        <dbReference type="ARBA" id="ARBA00022723"/>
    </source>
</evidence>
<evidence type="ECO:0000256" key="1">
    <source>
        <dbReference type="ARBA" id="ARBA00004123"/>
    </source>
</evidence>
<evidence type="ECO:0000256" key="2">
    <source>
        <dbReference type="ARBA" id="ARBA00005993"/>
    </source>
</evidence>
<sequence>MLSSIEATSTTAICHICQDKATGNHYGAISCDGCKGFFRRSIRKDHNYRCRFVNNCNVDKSHRNACRACRLRRCLESGMRESAIQSERDVLGKRQKLDGTDESSRFFDNLVDSEKLCLQLRETVIKSTEQVIYDKGKIKYENHPKIANLDDVRSSMHQQLVILVEWAKSLGLFQALPIEDQ</sequence>
<dbReference type="Proteomes" id="UP000887540">
    <property type="component" value="Unplaced"/>
</dbReference>
<dbReference type="PROSITE" id="PS00031">
    <property type="entry name" value="NUCLEAR_REC_DBD_1"/>
    <property type="match status" value="1"/>
</dbReference>
<evidence type="ECO:0000256" key="4">
    <source>
        <dbReference type="ARBA" id="ARBA00022771"/>
    </source>
</evidence>
<dbReference type="InterPro" id="IPR035500">
    <property type="entry name" value="NHR-like_dom_sf"/>
</dbReference>
<dbReference type="InterPro" id="IPR050274">
    <property type="entry name" value="Nuclear_hormone_rcpt_NR2"/>
</dbReference>
<keyword evidence="8" id="KW-0804">Transcription</keyword>
<dbReference type="GO" id="GO:0006357">
    <property type="term" value="P:regulation of transcription by RNA polymerase II"/>
    <property type="evidence" value="ECO:0007669"/>
    <property type="project" value="UniProtKB-ARBA"/>
</dbReference>
<dbReference type="CDD" id="cd06960">
    <property type="entry name" value="NR_DBD_HNF4A"/>
    <property type="match status" value="1"/>
</dbReference>
<keyword evidence="6" id="KW-0805">Transcription regulation</keyword>
<evidence type="ECO:0000259" key="12">
    <source>
        <dbReference type="PROSITE" id="PS51843"/>
    </source>
</evidence>
<evidence type="ECO:0000256" key="10">
    <source>
        <dbReference type="ARBA" id="ARBA00023242"/>
    </source>
</evidence>
<evidence type="ECO:0000259" key="11">
    <source>
        <dbReference type="PROSITE" id="PS51030"/>
    </source>
</evidence>
<dbReference type="GO" id="GO:0000978">
    <property type="term" value="F:RNA polymerase II cis-regulatory region sequence-specific DNA binding"/>
    <property type="evidence" value="ECO:0007669"/>
    <property type="project" value="InterPro"/>
</dbReference>
<dbReference type="AlphaFoldDB" id="A0A914ENA6"/>
<dbReference type="WBParaSite" id="ACRNAN_scaffold978.g15131.t1">
    <property type="protein sequence ID" value="ACRNAN_scaffold978.g15131.t1"/>
    <property type="gene ID" value="ACRNAN_scaffold978.g15131"/>
</dbReference>
<evidence type="ECO:0000256" key="5">
    <source>
        <dbReference type="ARBA" id="ARBA00022833"/>
    </source>
</evidence>
<dbReference type="SMART" id="SM00399">
    <property type="entry name" value="ZnF_C4"/>
    <property type="match status" value="1"/>
</dbReference>
<dbReference type="GO" id="GO:0005634">
    <property type="term" value="C:nucleus"/>
    <property type="evidence" value="ECO:0007669"/>
    <property type="project" value="UniProtKB-SubCell"/>
</dbReference>
<evidence type="ECO:0000313" key="14">
    <source>
        <dbReference type="WBParaSite" id="ACRNAN_scaffold978.g15131.t1"/>
    </source>
</evidence>
<keyword evidence="4" id="KW-0863">Zinc-finger</keyword>
<dbReference type="InterPro" id="IPR001723">
    <property type="entry name" value="Nuclear_hrmn_rcpt"/>
</dbReference>
<evidence type="ECO:0000256" key="7">
    <source>
        <dbReference type="ARBA" id="ARBA00023125"/>
    </source>
</evidence>
<accession>A0A914ENA6</accession>
<keyword evidence="3" id="KW-0479">Metal-binding</keyword>
<keyword evidence="10" id="KW-0539">Nucleus</keyword>
<dbReference type="SUPFAM" id="SSF57716">
    <property type="entry name" value="Glucocorticoid receptor-like (DNA-binding domain)"/>
    <property type="match status" value="1"/>
</dbReference>
<dbReference type="PROSITE" id="PS51030">
    <property type="entry name" value="NUCLEAR_REC_DBD_2"/>
    <property type="match status" value="1"/>
</dbReference>
<keyword evidence="9" id="KW-0675">Receptor</keyword>
<dbReference type="InterPro" id="IPR013088">
    <property type="entry name" value="Znf_NHR/GATA"/>
</dbReference>
<dbReference type="InterPro" id="IPR000536">
    <property type="entry name" value="Nucl_hrmn_rcpt_lig-bd"/>
</dbReference>
<keyword evidence="7" id="KW-0238">DNA-binding</keyword>
<dbReference type="PRINTS" id="PR00047">
    <property type="entry name" value="STROIDFINGER"/>
</dbReference>
<feature type="domain" description="Nuclear receptor" evidence="11">
    <location>
        <begin position="11"/>
        <end position="86"/>
    </location>
</feature>
<proteinExistence type="inferred from homology"/>
<dbReference type="Gene3D" id="3.30.50.10">
    <property type="entry name" value="Erythroid Transcription Factor GATA-1, subunit A"/>
    <property type="match status" value="1"/>
</dbReference>
<protein>
    <submittedName>
        <fullName evidence="14">Uncharacterized protein</fullName>
    </submittedName>
</protein>
<comment type="subcellular location">
    <subcellularLocation>
        <location evidence="1">Nucleus</location>
    </subcellularLocation>
</comment>
<reference evidence="14" key="1">
    <citation type="submission" date="2022-11" db="UniProtKB">
        <authorList>
            <consortium name="WormBaseParasite"/>
        </authorList>
    </citation>
    <scope>IDENTIFICATION</scope>
</reference>
<organism evidence="13 14">
    <name type="scientific">Acrobeloides nanus</name>
    <dbReference type="NCBI Taxonomy" id="290746"/>
    <lineage>
        <taxon>Eukaryota</taxon>
        <taxon>Metazoa</taxon>
        <taxon>Ecdysozoa</taxon>
        <taxon>Nematoda</taxon>
        <taxon>Chromadorea</taxon>
        <taxon>Rhabditida</taxon>
        <taxon>Tylenchina</taxon>
        <taxon>Cephalobomorpha</taxon>
        <taxon>Cephaloboidea</taxon>
        <taxon>Cephalobidae</taxon>
        <taxon>Acrobeloides</taxon>
    </lineage>
</organism>
<evidence type="ECO:0000313" key="13">
    <source>
        <dbReference type="Proteomes" id="UP000887540"/>
    </source>
</evidence>
<dbReference type="PANTHER" id="PTHR24083">
    <property type="entry name" value="NUCLEAR HORMONE RECEPTOR"/>
    <property type="match status" value="1"/>
</dbReference>
<evidence type="ECO:0000256" key="8">
    <source>
        <dbReference type="ARBA" id="ARBA00023163"/>
    </source>
</evidence>
<name>A0A914ENA6_9BILA</name>
<dbReference type="Pfam" id="PF00105">
    <property type="entry name" value="zf-C4"/>
    <property type="match status" value="1"/>
</dbReference>
<dbReference type="FunFam" id="3.30.50.10:FF:000006">
    <property type="entry name" value="Nuclear receptor subfamily 5 group A member"/>
    <property type="match status" value="1"/>
</dbReference>
<dbReference type="PRINTS" id="PR00398">
    <property type="entry name" value="STRDHORMONER"/>
</dbReference>
<feature type="domain" description="NR LBD" evidence="12">
    <location>
        <begin position="112"/>
        <end position="181"/>
    </location>
</feature>
<dbReference type="PROSITE" id="PS51843">
    <property type="entry name" value="NR_LBD"/>
    <property type="match status" value="1"/>
</dbReference>
<dbReference type="SUPFAM" id="SSF48508">
    <property type="entry name" value="Nuclear receptor ligand-binding domain"/>
    <property type="match status" value="1"/>
</dbReference>
<comment type="similarity">
    <text evidence="2">Belongs to the nuclear hormone receptor family.</text>
</comment>
<dbReference type="GO" id="GO:0003700">
    <property type="term" value="F:DNA-binding transcription factor activity"/>
    <property type="evidence" value="ECO:0007669"/>
    <property type="project" value="InterPro"/>
</dbReference>
<dbReference type="Gene3D" id="1.10.565.10">
    <property type="entry name" value="Retinoid X Receptor"/>
    <property type="match status" value="1"/>
</dbReference>
<evidence type="ECO:0000256" key="6">
    <source>
        <dbReference type="ARBA" id="ARBA00023015"/>
    </source>
</evidence>
<dbReference type="InterPro" id="IPR049636">
    <property type="entry name" value="HNF4-like_DBD"/>
</dbReference>
<evidence type="ECO:0000256" key="9">
    <source>
        <dbReference type="ARBA" id="ARBA00023170"/>
    </source>
</evidence>
<dbReference type="InterPro" id="IPR001628">
    <property type="entry name" value="Znf_hrmn_rcpt"/>
</dbReference>